<dbReference type="Proteomes" id="UP000291020">
    <property type="component" value="Unassembled WGS sequence"/>
</dbReference>
<evidence type="ECO:0000256" key="5">
    <source>
        <dbReference type="ARBA" id="ARBA00023136"/>
    </source>
</evidence>
<feature type="transmembrane region" description="Helical" evidence="6">
    <location>
        <begin position="333"/>
        <end position="353"/>
    </location>
</feature>
<dbReference type="FunFam" id="1.20.1250.20:FF:000508">
    <property type="entry name" value="Sodium-dependent glucose transporter 1"/>
    <property type="match status" value="1"/>
</dbReference>
<dbReference type="InterPro" id="IPR036259">
    <property type="entry name" value="MFS_trans_sf"/>
</dbReference>
<evidence type="ECO:0000313" key="8">
    <source>
        <dbReference type="Proteomes" id="UP000291020"/>
    </source>
</evidence>
<feature type="transmembrane region" description="Helical" evidence="6">
    <location>
        <begin position="365"/>
        <end position="385"/>
    </location>
</feature>
<comment type="subcellular location">
    <subcellularLocation>
        <location evidence="1">Membrane</location>
        <topology evidence="1">Multi-pass membrane protein</topology>
    </subcellularLocation>
</comment>
<feature type="transmembrane region" description="Helical" evidence="6">
    <location>
        <begin position="299"/>
        <end position="321"/>
    </location>
</feature>
<dbReference type="AlphaFoldDB" id="A0A452IMJ1"/>
<keyword evidence="5 6" id="KW-0472">Membrane</keyword>
<evidence type="ECO:0000256" key="4">
    <source>
        <dbReference type="ARBA" id="ARBA00022989"/>
    </source>
</evidence>
<reference evidence="7" key="3">
    <citation type="submission" date="2025-09" db="UniProtKB">
        <authorList>
            <consortium name="Ensembl"/>
        </authorList>
    </citation>
    <scope>IDENTIFICATION</scope>
</reference>
<organism evidence="7 8">
    <name type="scientific">Gopherus agassizii</name>
    <name type="common">Agassiz's desert tortoise</name>
    <dbReference type="NCBI Taxonomy" id="38772"/>
    <lineage>
        <taxon>Eukaryota</taxon>
        <taxon>Metazoa</taxon>
        <taxon>Chordata</taxon>
        <taxon>Craniata</taxon>
        <taxon>Vertebrata</taxon>
        <taxon>Euteleostomi</taxon>
        <taxon>Archelosauria</taxon>
        <taxon>Testudinata</taxon>
        <taxon>Testudines</taxon>
        <taxon>Cryptodira</taxon>
        <taxon>Durocryptodira</taxon>
        <taxon>Testudinoidea</taxon>
        <taxon>Testudinidae</taxon>
        <taxon>Gopherus</taxon>
    </lineage>
</organism>
<feature type="transmembrane region" description="Helical" evidence="6">
    <location>
        <begin position="160"/>
        <end position="182"/>
    </location>
</feature>
<keyword evidence="4 6" id="KW-1133">Transmembrane helix</keyword>
<protein>
    <submittedName>
        <fullName evidence="7">Uncharacterized protein</fullName>
    </submittedName>
</protein>
<dbReference type="PANTHER" id="PTHR23121">
    <property type="entry name" value="SODIUM-DEPENDENT GLUCOSE TRANSPORTER 1"/>
    <property type="match status" value="1"/>
</dbReference>
<dbReference type="SUPFAM" id="SSF103473">
    <property type="entry name" value="MFS general substrate transporter"/>
    <property type="match status" value="1"/>
</dbReference>
<evidence type="ECO:0000313" key="7">
    <source>
        <dbReference type="Ensembl" id="ENSGAGP00000029163.1"/>
    </source>
</evidence>
<name>A0A452IMJ1_9SAUR</name>
<feature type="transmembrane region" description="Helical" evidence="6">
    <location>
        <begin position="60"/>
        <end position="76"/>
    </location>
</feature>
<evidence type="ECO:0000256" key="2">
    <source>
        <dbReference type="ARBA" id="ARBA00008335"/>
    </source>
</evidence>
<dbReference type="GO" id="GO:0016020">
    <property type="term" value="C:membrane"/>
    <property type="evidence" value="ECO:0007669"/>
    <property type="project" value="UniProtKB-SubCell"/>
</dbReference>
<keyword evidence="8" id="KW-1185">Reference proteome</keyword>
<keyword evidence="3 6" id="KW-0812">Transmembrane</keyword>
<sequence length="431" mass="46464">YVCFKPGMSIAVLGPTFQDLAANVNKNVSDIYYIFMGRSLGYLGGSVIGGIIFDCMNPHLLLGLTMLGTAVGLYAIPWCKRALLLTALMSVIGTSVGVLDTGNFALGAVVAPILTKMALSSFISPNFQTEDEKTNHSVPSDIPNALFGSALKLHSNVSFMWSYIVIGTYILIVSLLFVVLYSRTGLARDKAKSSLQKCQIAKYHYALLILLFLFFFCYVGAEVTYGSYIFNYAEVYADMKESEAASLNSLFWGAFAACRGLAICFATCLYPGTMILLSVIGSTVSSLFLALLSKHPISLWIGTAVYGASMATVFPSGISWIEQYTTIQGKSASLFVVGAALGEMCIPAVVGFLEGKLHNVPVMMYAALGTSVMTAVLFPVMYKLATSPSESKLKDGGGSEDQKALFSERYQKVTYNCFCASWTGALCFLLC</sequence>
<accession>A0A452IMJ1</accession>
<reference evidence="7" key="2">
    <citation type="submission" date="2025-08" db="UniProtKB">
        <authorList>
            <consortium name="Ensembl"/>
        </authorList>
    </citation>
    <scope>IDENTIFICATION</scope>
</reference>
<dbReference type="Ensembl" id="ENSGAGT00000033125.1">
    <property type="protein sequence ID" value="ENSGAGP00000029163.1"/>
    <property type="gene ID" value="ENSGAGG00000021090.1"/>
</dbReference>
<feature type="transmembrane region" description="Helical" evidence="6">
    <location>
        <begin position="275"/>
        <end position="293"/>
    </location>
</feature>
<comment type="similarity">
    <text evidence="2">Belongs to the major facilitator superfamily.</text>
</comment>
<evidence type="ECO:0000256" key="1">
    <source>
        <dbReference type="ARBA" id="ARBA00004141"/>
    </source>
</evidence>
<feature type="transmembrane region" description="Helical" evidence="6">
    <location>
        <begin position="31"/>
        <end position="53"/>
    </location>
</feature>
<dbReference type="PANTHER" id="PTHR23121:SF9">
    <property type="entry name" value="SODIUM-DEPENDENT GLUCOSE TRANSPORTER 1"/>
    <property type="match status" value="1"/>
</dbReference>
<evidence type="ECO:0000256" key="6">
    <source>
        <dbReference type="SAM" id="Phobius"/>
    </source>
</evidence>
<proteinExistence type="inferred from homology"/>
<reference evidence="8" key="1">
    <citation type="journal article" date="2017" name="PLoS ONE">
        <title>The Agassiz's desert tortoise genome provides a resource for the conservation of a threatened species.</title>
        <authorList>
            <person name="Tollis M."/>
            <person name="DeNardo D.F."/>
            <person name="Cornelius J.A."/>
            <person name="Dolby G.A."/>
            <person name="Edwards T."/>
            <person name="Henen B.T."/>
            <person name="Karl A.E."/>
            <person name="Murphy R.W."/>
            <person name="Kusumi K."/>
        </authorList>
    </citation>
    <scope>NUCLEOTIDE SEQUENCE [LARGE SCALE GENOMIC DNA]</scope>
</reference>
<evidence type="ECO:0000256" key="3">
    <source>
        <dbReference type="ARBA" id="ARBA00022692"/>
    </source>
</evidence>
<dbReference type="Gene3D" id="1.20.1250.20">
    <property type="entry name" value="MFS general substrate transporter like domains"/>
    <property type="match status" value="1"/>
</dbReference>
<feature type="transmembrane region" description="Helical" evidence="6">
    <location>
        <begin position="203"/>
        <end position="230"/>
    </location>
</feature>